<feature type="transmembrane region" description="Helical" evidence="6">
    <location>
        <begin position="248"/>
        <end position="268"/>
    </location>
</feature>
<keyword evidence="4 6" id="KW-1133">Transmembrane helix</keyword>
<feature type="transmembrane region" description="Helical" evidence="6">
    <location>
        <begin position="42"/>
        <end position="65"/>
    </location>
</feature>
<name>A0A923IW11_9SPHI</name>
<organism evidence="7 8">
    <name type="scientific">Pedobacter planticolens</name>
    <dbReference type="NCBI Taxonomy" id="2679964"/>
    <lineage>
        <taxon>Bacteria</taxon>
        <taxon>Pseudomonadati</taxon>
        <taxon>Bacteroidota</taxon>
        <taxon>Sphingobacteriia</taxon>
        <taxon>Sphingobacteriales</taxon>
        <taxon>Sphingobacteriaceae</taxon>
        <taxon>Pedobacter</taxon>
    </lineage>
</organism>
<feature type="transmembrane region" description="Helical" evidence="6">
    <location>
        <begin position="220"/>
        <end position="242"/>
    </location>
</feature>
<feature type="transmembrane region" description="Helical" evidence="6">
    <location>
        <begin position="357"/>
        <end position="378"/>
    </location>
</feature>
<dbReference type="PANTHER" id="PTHR30250:SF11">
    <property type="entry name" value="O-ANTIGEN TRANSPORTER-RELATED"/>
    <property type="match status" value="1"/>
</dbReference>
<evidence type="ECO:0000313" key="7">
    <source>
        <dbReference type="EMBL" id="MBB2144657.1"/>
    </source>
</evidence>
<dbReference type="Pfam" id="PF01943">
    <property type="entry name" value="Polysacc_synt"/>
    <property type="match status" value="1"/>
</dbReference>
<dbReference type="InterPro" id="IPR002797">
    <property type="entry name" value="Polysacc_synth"/>
</dbReference>
<dbReference type="AlphaFoldDB" id="A0A923IW11"/>
<evidence type="ECO:0000256" key="3">
    <source>
        <dbReference type="ARBA" id="ARBA00022692"/>
    </source>
</evidence>
<gene>
    <name evidence="7" type="ORF">GM921_04130</name>
</gene>
<comment type="subcellular location">
    <subcellularLocation>
        <location evidence="1">Cell membrane</location>
        <topology evidence="1">Multi-pass membrane protein</topology>
    </subcellularLocation>
</comment>
<sequence>MKNKLLQNLSANTAQLLVNQLCGLIIFYILSTQLDKASFGKINFVLAIMLMAFNLLTLGIDQVLIRKIASNHELKNILSLYFLHVLLTGFLFFIVLVLCSFFFDPKNEIYPILLAIGVGKLLIYFSTPFKTLANGLEKFKLMAYMLIISNVTRSLALLILAIFKIVTLKETVILFVLGDLTEFIVCLYLFKRNIKVPLSVSLEKKTYFNLLREAMPQTGVVILTSVMARLDWIFIGVMISAVKLAEYSFAYKIFEIATLPLLAVAPLLLPRFIKIFNTHNYSTDKFRLLVKAELIIAMVSCLFLNVLWQPVIDFITDGKYGIVNVNTIFLLSLCIPFLYLNNFLWTIYFAQGRMKMILFGFIISFLTNLLLNIILVPYAGNEGAAISFLVATIVQTIYYLSKNQITILNSILKDLVIFLTFALFSGFLFRYLQVDYLLNLILSLLVFISLLIATRQVKWSDLKTIVHTFKFN</sequence>
<feature type="transmembrane region" description="Helical" evidence="6">
    <location>
        <begin position="436"/>
        <end position="453"/>
    </location>
</feature>
<feature type="transmembrane region" description="Helical" evidence="6">
    <location>
        <begin position="412"/>
        <end position="430"/>
    </location>
</feature>
<dbReference type="GO" id="GO:0005886">
    <property type="term" value="C:plasma membrane"/>
    <property type="evidence" value="ECO:0007669"/>
    <property type="project" value="UniProtKB-SubCell"/>
</dbReference>
<feature type="transmembrane region" description="Helical" evidence="6">
    <location>
        <begin position="328"/>
        <end position="350"/>
    </location>
</feature>
<evidence type="ECO:0000256" key="2">
    <source>
        <dbReference type="ARBA" id="ARBA00022475"/>
    </source>
</evidence>
<dbReference type="EMBL" id="WNXD01000001">
    <property type="protein sequence ID" value="MBB2144657.1"/>
    <property type="molecule type" value="Genomic_DNA"/>
</dbReference>
<reference evidence="7" key="1">
    <citation type="submission" date="2019-11" db="EMBL/GenBank/DDBJ databases">
        <title>Description of Pedobacter sp. LMG 31464T.</title>
        <authorList>
            <person name="Carlier A."/>
            <person name="Qi S."/>
            <person name="Vandamme P."/>
        </authorList>
    </citation>
    <scope>NUCLEOTIDE SEQUENCE</scope>
    <source>
        <strain evidence="7">LMG 31464</strain>
    </source>
</reference>
<dbReference type="RefSeq" id="WP_182921341.1">
    <property type="nucleotide sequence ID" value="NZ_WNXD01000001.1"/>
</dbReference>
<protein>
    <submittedName>
        <fullName evidence="7">Oligosaccharide flippase family protein</fullName>
    </submittedName>
</protein>
<accession>A0A923IW11</accession>
<evidence type="ECO:0000256" key="1">
    <source>
        <dbReference type="ARBA" id="ARBA00004651"/>
    </source>
</evidence>
<evidence type="ECO:0000256" key="4">
    <source>
        <dbReference type="ARBA" id="ARBA00022989"/>
    </source>
</evidence>
<comment type="caution">
    <text evidence="7">The sequence shown here is derived from an EMBL/GenBank/DDBJ whole genome shotgun (WGS) entry which is preliminary data.</text>
</comment>
<feature type="transmembrane region" description="Helical" evidence="6">
    <location>
        <begin position="288"/>
        <end position="308"/>
    </location>
</feature>
<keyword evidence="3 6" id="KW-0812">Transmembrane</keyword>
<feature type="transmembrane region" description="Helical" evidence="6">
    <location>
        <begin position="109"/>
        <end position="129"/>
    </location>
</feature>
<keyword evidence="2" id="KW-1003">Cell membrane</keyword>
<evidence type="ECO:0000313" key="8">
    <source>
        <dbReference type="Proteomes" id="UP000601055"/>
    </source>
</evidence>
<keyword evidence="8" id="KW-1185">Reference proteome</keyword>
<dbReference type="InterPro" id="IPR050833">
    <property type="entry name" value="Poly_Biosynth_Transport"/>
</dbReference>
<proteinExistence type="predicted"/>
<dbReference type="PANTHER" id="PTHR30250">
    <property type="entry name" value="PST FAMILY PREDICTED COLANIC ACID TRANSPORTER"/>
    <property type="match status" value="1"/>
</dbReference>
<keyword evidence="5 6" id="KW-0472">Membrane</keyword>
<evidence type="ECO:0000256" key="6">
    <source>
        <dbReference type="SAM" id="Phobius"/>
    </source>
</evidence>
<feature type="transmembrane region" description="Helical" evidence="6">
    <location>
        <begin position="384"/>
        <end position="400"/>
    </location>
</feature>
<feature type="transmembrane region" description="Helical" evidence="6">
    <location>
        <begin position="141"/>
        <end position="166"/>
    </location>
</feature>
<dbReference type="Proteomes" id="UP000601055">
    <property type="component" value="Unassembled WGS sequence"/>
</dbReference>
<feature type="transmembrane region" description="Helical" evidence="6">
    <location>
        <begin position="77"/>
        <end position="103"/>
    </location>
</feature>
<feature type="transmembrane region" description="Helical" evidence="6">
    <location>
        <begin position="12"/>
        <end position="30"/>
    </location>
</feature>
<evidence type="ECO:0000256" key="5">
    <source>
        <dbReference type="ARBA" id="ARBA00023136"/>
    </source>
</evidence>